<proteinExistence type="predicted"/>
<dbReference type="PANTHER" id="PTHR33116">
    <property type="entry name" value="REVERSE TRANSCRIPTASE ZINC-BINDING DOMAIN-CONTAINING PROTEIN-RELATED-RELATED"/>
    <property type="match status" value="1"/>
</dbReference>
<evidence type="ECO:0000256" key="1">
    <source>
        <dbReference type="SAM" id="MobiDB-lite"/>
    </source>
</evidence>
<evidence type="ECO:0000313" key="3">
    <source>
        <dbReference type="EMBL" id="KAF4386356.1"/>
    </source>
</evidence>
<evidence type="ECO:0000259" key="2">
    <source>
        <dbReference type="Pfam" id="PF13966"/>
    </source>
</evidence>
<feature type="region of interest" description="Disordered" evidence="1">
    <location>
        <begin position="1"/>
        <end position="23"/>
    </location>
</feature>
<gene>
    <name evidence="3" type="ORF">F8388_019983</name>
</gene>
<accession>A0A7J6GTT0</accession>
<protein>
    <recommendedName>
        <fullName evidence="2">Reverse transcriptase zinc-binding domain-containing protein</fullName>
    </recommendedName>
</protein>
<dbReference type="PANTHER" id="PTHR33116:SF84">
    <property type="entry name" value="RNA-DIRECTED DNA POLYMERASE"/>
    <property type="match status" value="1"/>
</dbReference>
<evidence type="ECO:0000313" key="4">
    <source>
        <dbReference type="Proteomes" id="UP000525078"/>
    </source>
</evidence>
<name>A0A7J6GTT0_CANSA</name>
<comment type="caution">
    <text evidence="3">The sequence shown here is derived from an EMBL/GenBank/DDBJ whole genome shotgun (WGS) entry which is preliminary data.</text>
</comment>
<dbReference type="InterPro" id="IPR026960">
    <property type="entry name" value="RVT-Znf"/>
</dbReference>
<sequence>MEGKGDQIDKAQKGDEEKTKAAGVAMMPRMGKENDWITLKRTGGKPSFVIQSKEQEANLRNGYDLHNGYKETVLAKWNTNQGSLSDIVKNLLRVTHALKKFNKDVVGDIVVDYNLAKHEFYKAQEALAFQPSDRRHRTNEQSLQQAVKKGKFRAKLFYSNLRTVPRVDYARNVWHRLIMPKHRFIYWQVCNNHLLTRDNLRKLMSIDSSLCPVCESEIETHNHLFVDCLYTKRLAAATNSWFGNFQWPKDISELQKGTPKAAFNLRNQLQNAVLAAVLYFVWWNRNHCVFESKSGWLGWFVFVWLV</sequence>
<reference evidence="3 4" key="1">
    <citation type="journal article" date="2020" name="bioRxiv">
        <title>Sequence and annotation of 42 cannabis genomes reveals extensive copy number variation in cannabinoid synthesis and pathogen resistance genes.</title>
        <authorList>
            <person name="Mckernan K.J."/>
            <person name="Helbert Y."/>
            <person name="Kane L.T."/>
            <person name="Ebling H."/>
            <person name="Zhang L."/>
            <person name="Liu B."/>
            <person name="Eaton Z."/>
            <person name="Mclaughlin S."/>
            <person name="Kingan S."/>
            <person name="Baybayan P."/>
            <person name="Concepcion G."/>
            <person name="Jordan M."/>
            <person name="Riva A."/>
            <person name="Barbazuk W."/>
            <person name="Harkins T."/>
        </authorList>
    </citation>
    <scope>NUCLEOTIDE SEQUENCE [LARGE SCALE GENOMIC DNA]</scope>
    <source>
        <strain evidence="4">cv. Jamaican Lion 4</strain>
        <tissue evidence="3">Leaf</tissue>
    </source>
</reference>
<dbReference type="Proteomes" id="UP000525078">
    <property type="component" value="Unassembled WGS sequence"/>
</dbReference>
<organism evidence="3 4">
    <name type="scientific">Cannabis sativa</name>
    <name type="common">Hemp</name>
    <name type="synonym">Marijuana</name>
    <dbReference type="NCBI Taxonomy" id="3483"/>
    <lineage>
        <taxon>Eukaryota</taxon>
        <taxon>Viridiplantae</taxon>
        <taxon>Streptophyta</taxon>
        <taxon>Embryophyta</taxon>
        <taxon>Tracheophyta</taxon>
        <taxon>Spermatophyta</taxon>
        <taxon>Magnoliopsida</taxon>
        <taxon>eudicotyledons</taxon>
        <taxon>Gunneridae</taxon>
        <taxon>Pentapetalae</taxon>
        <taxon>rosids</taxon>
        <taxon>fabids</taxon>
        <taxon>Rosales</taxon>
        <taxon>Cannabaceae</taxon>
        <taxon>Cannabis</taxon>
    </lineage>
</organism>
<feature type="compositionally biased region" description="Basic and acidic residues" evidence="1">
    <location>
        <begin position="1"/>
        <end position="20"/>
    </location>
</feature>
<dbReference type="Pfam" id="PF13966">
    <property type="entry name" value="zf-RVT"/>
    <property type="match status" value="1"/>
</dbReference>
<feature type="domain" description="Reverse transcriptase zinc-binding" evidence="2">
    <location>
        <begin position="155"/>
        <end position="233"/>
    </location>
</feature>
<dbReference type="EMBL" id="JAATIP010000042">
    <property type="protein sequence ID" value="KAF4386356.1"/>
    <property type="molecule type" value="Genomic_DNA"/>
</dbReference>
<dbReference type="AlphaFoldDB" id="A0A7J6GTT0"/>